<reference evidence="1 2" key="1">
    <citation type="submission" date="2014-10" db="EMBL/GenBank/DDBJ databases">
        <authorList>
            <person name="Seo M.-J."/>
            <person name="Seok Y.J."/>
            <person name="Cha I.-T."/>
        </authorList>
    </citation>
    <scope>NUCLEOTIDE SEQUENCE [LARGE SCALE GENOMIC DNA]</scope>
    <source>
        <strain evidence="1 2">NEU</strain>
    </source>
</reference>
<sequence>MEGQLMATISLTFKPRFAWWFKPALAAVFLLGRVFPNHVDHMIDVIVDRGVVMEPM</sequence>
<accession>A0A1S2NDH3</accession>
<organism evidence="1 2">
    <name type="scientific">Massilia timonae</name>
    <dbReference type="NCBI Taxonomy" id="47229"/>
    <lineage>
        <taxon>Bacteria</taxon>
        <taxon>Pseudomonadati</taxon>
        <taxon>Pseudomonadota</taxon>
        <taxon>Betaproteobacteria</taxon>
        <taxon>Burkholderiales</taxon>
        <taxon>Oxalobacteraceae</taxon>
        <taxon>Telluria group</taxon>
        <taxon>Massilia</taxon>
    </lineage>
</organism>
<evidence type="ECO:0000313" key="1">
    <source>
        <dbReference type="EMBL" id="OIJ42850.1"/>
    </source>
</evidence>
<comment type="caution">
    <text evidence="1">The sequence shown here is derived from an EMBL/GenBank/DDBJ whole genome shotgun (WGS) entry which is preliminary data.</text>
</comment>
<evidence type="ECO:0000313" key="2">
    <source>
        <dbReference type="Proteomes" id="UP000180246"/>
    </source>
</evidence>
<dbReference type="Proteomes" id="UP000180246">
    <property type="component" value="Unassembled WGS sequence"/>
</dbReference>
<name>A0A1S2NDH3_9BURK</name>
<gene>
    <name evidence="1" type="ORF">LO55_5031</name>
</gene>
<dbReference type="RefSeq" id="WP_177185574.1">
    <property type="nucleotide sequence ID" value="NZ_JRYB01000001.1"/>
</dbReference>
<proteinExistence type="predicted"/>
<protein>
    <submittedName>
        <fullName evidence="1">Uncharacterized protein</fullName>
    </submittedName>
</protein>
<dbReference type="EMBL" id="JRYB01000001">
    <property type="protein sequence ID" value="OIJ42850.1"/>
    <property type="molecule type" value="Genomic_DNA"/>
</dbReference>
<dbReference type="AlphaFoldDB" id="A0A1S2NDH3"/>